<dbReference type="EMBL" id="AUSV01000017">
    <property type="protein sequence ID" value="ESP94246.1"/>
    <property type="molecule type" value="Genomic_DNA"/>
</dbReference>
<dbReference type="Proteomes" id="UP000017820">
    <property type="component" value="Unassembled WGS sequence"/>
</dbReference>
<comment type="caution">
    <text evidence="1">The sequence shown here is derived from an EMBL/GenBank/DDBJ whole genome shotgun (WGS) entry which is preliminary data.</text>
</comment>
<sequence length="45" mass="4548">MSSQKCLCATYVTSSTGGAFVFSPDYVGGVSIKNSVGDSRVIGGN</sequence>
<dbReference type="RefSeq" id="WP_023398296.1">
    <property type="nucleotide sequence ID" value="NZ_AUSV01000017.1"/>
</dbReference>
<reference evidence="1 2" key="1">
    <citation type="submission" date="2013-07" db="EMBL/GenBank/DDBJ databases">
        <title>Draft genome sequence of Pseudoalteromonas luteoviolacea 2ta16.</title>
        <authorList>
            <person name="Allen E.E."/>
            <person name="Azam F."/>
            <person name="Podell S."/>
        </authorList>
    </citation>
    <scope>NUCLEOTIDE SEQUENCE [LARGE SCALE GENOMIC DNA]</scope>
    <source>
        <strain evidence="1 2">2ta16</strain>
    </source>
</reference>
<evidence type="ECO:0000313" key="1">
    <source>
        <dbReference type="EMBL" id="ESP94246.1"/>
    </source>
</evidence>
<name>V4H9T5_PSEL2</name>
<evidence type="ECO:0000313" key="2">
    <source>
        <dbReference type="Proteomes" id="UP000017820"/>
    </source>
</evidence>
<protein>
    <submittedName>
        <fullName evidence="1">Uncharacterized protein</fullName>
    </submittedName>
</protein>
<proteinExistence type="predicted"/>
<dbReference type="AlphaFoldDB" id="V4H9T5"/>
<organism evidence="1 2">
    <name type="scientific">Pseudoalteromonas luteoviolacea (strain 2ta16)</name>
    <dbReference type="NCBI Taxonomy" id="1353533"/>
    <lineage>
        <taxon>Bacteria</taxon>
        <taxon>Pseudomonadati</taxon>
        <taxon>Pseudomonadota</taxon>
        <taxon>Gammaproteobacteria</taxon>
        <taxon>Alteromonadales</taxon>
        <taxon>Pseudoalteromonadaceae</taxon>
        <taxon>Pseudoalteromonas</taxon>
    </lineage>
</organism>
<accession>V4H9T5</accession>
<gene>
    <name evidence="1" type="ORF">PL2TA16_02091</name>
</gene>